<protein>
    <submittedName>
        <fullName evidence="2">GDSL-type esterase/lipase family protein</fullName>
    </submittedName>
</protein>
<gene>
    <name evidence="2" type="ORF">WMO24_01040</name>
</gene>
<dbReference type="Gene3D" id="3.40.50.1110">
    <property type="entry name" value="SGNH hydrolase"/>
    <property type="match status" value="1"/>
</dbReference>
<evidence type="ECO:0000259" key="1">
    <source>
        <dbReference type="Pfam" id="PF13472"/>
    </source>
</evidence>
<dbReference type="RefSeq" id="WP_349214243.1">
    <property type="nucleotide sequence ID" value="NZ_JBBMFA010000033.1"/>
</dbReference>
<evidence type="ECO:0000313" key="2">
    <source>
        <dbReference type="EMBL" id="MEQ2519029.1"/>
    </source>
</evidence>
<comment type="caution">
    <text evidence="2">The sequence shown here is derived from an EMBL/GenBank/DDBJ whole genome shotgun (WGS) entry which is preliminary data.</text>
</comment>
<keyword evidence="3" id="KW-1185">Reference proteome</keyword>
<accession>A0ABV1GB72</accession>
<feature type="domain" description="SGNH hydrolase-type esterase" evidence="1">
    <location>
        <begin position="188"/>
        <end position="375"/>
    </location>
</feature>
<name>A0ABV1GB72_9FIRM</name>
<dbReference type="InterPro" id="IPR036514">
    <property type="entry name" value="SGNH_hydro_sf"/>
</dbReference>
<sequence length="397" mass="43002">MSRRVCTFAVAHTDISAQPFNNAARTVRILAPNNLSGNGLYIKFSNYYSSRPVWVGNATVALADRKGTILPGSMRPLTVFGDTSFALVPERDVYSDRISLAVKPGQTIVVSLYYPLSDKVSSGNFVSTFAMRSVKGDYCAETEFPKAKLLSSLSRTVLPWDITNAVTTLSEIVIEQDDNAPKPSVVAAFGDSIIQQGAWVTPFTQRLYHAYPGMVSVCNLGIGGNRLLYDSPSLVKGIYGHAGIERFRYDMLPIEGLTHAIFALGTNDIGLPGKDGAPESDLITLEQYQKAVEPLAEALHGRGVKVYAGKLLPREINHIYTAQREELRLAINAWLEECGLFDAVLDLGAPIAAGDEPGMKKEFSLPDGLHPNKLGGMAIAQNIDLRLFVPPTGGEGN</sequence>
<reference evidence="2 3" key="1">
    <citation type="submission" date="2024-03" db="EMBL/GenBank/DDBJ databases">
        <title>Human intestinal bacterial collection.</title>
        <authorList>
            <person name="Pauvert C."/>
            <person name="Hitch T.C.A."/>
            <person name="Clavel T."/>
        </authorList>
    </citation>
    <scope>NUCLEOTIDE SEQUENCE [LARGE SCALE GENOMIC DNA]</scope>
    <source>
        <strain evidence="2 3">CLA-JM-H11</strain>
    </source>
</reference>
<dbReference type="Proteomes" id="UP001477672">
    <property type="component" value="Unassembled WGS sequence"/>
</dbReference>
<dbReference type="PANTHER" id="PTHR43784:SF2">
    <property type="entry name" value="GDSL-LIKE LIPASE_ACYLHYDROLASE, PUTATIVE (AFU_ORTHOLOGUE AFUA_2G00820)-RELATED"/>
    <property type="match status" value="1"/>
</dbReference>
<proteinExistence type="predicted"/>
<dbReference type="PANTHER" id="PTHR43784">
    <property type="entry name" value="GDSL-LIKE LIPASE/ACYLHYDROLASE, PUTATIVE (AFU_ORTHOLOGUE AFUA_2G00820)-RELATED"/>
    <property type="match status" value="1"/>
</dbReference>
<evidence type="ECO:0000313" key="3">
    <source>
        <dbReference type="Proteomes" id="UP001477672"/>
    </source>
</evidence>
<dbReference type="InterPro" id="IPR013830">
    <property type="entry name" value="SGNH_hydro"/>
</dbReference>
<dbReference type="InterPro" id="IPR053140">
    <property type="entry name" value="GDSL_Rv0518-like"/>
</dbReference>
<organism evidence="2 3">
    <name type="scientific">Ruthenibacterium intestinale</name>
    <dbReference type="NCBI Taxonomy" id="3133163"/>
    <lineage>
        <taxon>Bacteria</taxon>
        <taxon>Bacillati</taxon>
        <taxon>Bacillota</taxon>
        <taxon>Clostridia</taxon>
        <taxon>Eubacteriales</taxon>
        <taxon>Oscillospiraceae</taxon>
        <taxon>Ruthenibacterium</taxon>
    </lineage>
</organism>
<dbReference type="Pfam" id="PF13472">
    <property type="entry name" value="Lipase_GDSL_2"/>
    <property type="match status" value="1"/>
</dbReference>
<dbReference type="SUPFAM" id="SSF52266">
    <property type="entry name" value="SGNH hydrolase"/>
    <property type="match status" value="1"/>
</dbReference>
<dbReference type="EMBL" id="JBBMFA010000033">
    <property type="protein sequence ID" value="MEQ2519029.1"/>
    <property type="molecule type" value="Genomic_DNA"/>
</dbReference>